<organism evidence="1 2">
    <name type="scientific">Paenimyroides ummariense</name>
    <dbReference type="NCBI Taxonomy" id="913024"/>
    <lineage>
        <taxon>Bacteria</taxon>
        <taxon>Pseudomonadati</taxon>
        <taxon>Bacteroidota</taxon>
        <taxon>Flavobacteriia</taxon>
        <taxon>Flavobacteriales</taxon>
        <taxon>Flavobacteriaceae</taxon>
        <taxon>Paenimyroides</taxon>
    </lineage>
</organism>
<evidence type="ECO:0000313" key="1">
    <source>
        <dbReference type="EMBL" id="SFN40348.1"/>
    </source>
</evidence>
<proteinExistence type="predicted"/>
<dbReference type="EMBL" id="FOVI01000005">
    <property type="protein sequence ID" value="SFN40348.1"/>
    <property type="molecule type" value="Genomic_DNA"/>
</dbReference>
<name>A0A1I4YQM4_9FLAO</name>
<dbReference type="AlphaFoldDB" id="A0A1I4YQM4"/>
<keyword evidence="2" id="KW-1185">Reference proteome</keyword>
<dbReference type="RefSeq" id="WP_091520134.1">
    <property type="nucleotide sequence ID" value="NZ_FOVI01000005.1"/>
</dbReference>
<accession>A0A1I4YQM4</accession>
<evidence type="ECO:0000313" key="2">
    <source>
        <dbReference type="Proteomes" id="UP000199036"/>
    </source>
</evidence>
<reference evidence="2" key="1">
    <citation type="submission" date="2016-10" db="EMBL/GenBank/DDBJ databases">
        <authorList>
            <person name="Varghese N."/>
            <person name="Submissions S."/>
        </authorList>
    </citation>
    <scope>NUCLEOTIDE SEQUENCE [LARGE SCALE GENOMIC DNA]</scope>
    <source>
        <strain evidence="2">DS-12</strain>
    </source>
</reference>
<dbReference type="Proteomes" id="UP000199036">
    <property type="component" value="Unassembled WGS sequence"/>
</dbReference>
<protein>
    <submittedName>
        <fullName evidence="1">Uncharacterized protein</fullName>
    </submittedName>
</protein>
<dbReference type="STRING" id="913024.SAMN05421741_1059"/>
<gene>
    <name evidence="1" type="ORF">SAMN05421741_1059</name>
</gene>
<sequence length="152" mass="18465">MKKQLIIIFFLLPIICLGQQEKDLKKKFKSLFKLERPSDIKWIAENKEDVYFENDTLVFFRHKIPEDQKIIRWSFSSARYFYQGTGGYRNGSFFMNSFTRPKNLPHKLKIINEKENTYLKIFYDNRLETVYLLLNIEFLEDKDYKVTLVRQN</sequence>